<dbReference type="GO" id="GO:0005829">
    <property type="term" value="C:cytosol"/>
    <property type="evidence" value="ECO:0007669"/>
    <property type="project" value="TreeGrafter"/>
</dbReference>
<keyword evidence="2" id="KW-0805">Transcription regulation</keyword>
<keyword evidence="3" id="KW-0238">DNA-binding</keyword>
<reference evidence="6 7" key="1">
    <citation type="submission" date="2006-10" db="EMBL/GenBank/DDBJ databases">
        <title>Complete sequence of chromosome of Pelobacter propionicus DSM 2379.</title>
        <authorList>
            <consortium name="US DOE Joint Genome Institute"/>
            <person name="Copeland A."/>
            <person name="Lucas S."/>
            <person name="Lapidus A."/>
            <person name="Barry K."/>
            <person name="Detter J.C."/>
            <person name="Glavina del Rio T."/>
            <person name="Hammon N."/>
            <person name="Israni S."/>
            <person name="Dalin E."/>
            <person name="Tice H."/>
            <person name="Pitluck S."/>
            <person name="Saunders E."/>
            <person name="Brettin T."/>
            <person name="Bruce D."/>
            <person name="Han C."/>
            <person name="Tapia R."/>
            <person name="Schmutz J."/>
            <person name="Larimer F."/>
            <person name="Land M."/>
            <person name="Hauser L."/>
            <person name="Kyrpides N."/>
            <person name="Kim E."/>
            <person name="Lovley D."/>
            <person name="Richardson P."/>
        </authorList>
    </citation>
    <scope>NUCLEOTIDE SEQUENCE [LARGE SCALE GENOMIC DNA]</scope>
    <source>
        <strain evidence="7">DSM 2379 / NBRC 103807 / OttBd1</strain>
    </source>
</reference>
<feature type="domain" description="HTH lysR-type" evidence="5">
    <location>
        <begin position="1"/>
        <end position="60"/>
    </location>
</feature>
<dbReference type="InterPro" id="IPR050950">
    <property type="entry name" value="HTH-type_LysR_regulators"/>
</dbReference>
<dbReference type="AlphaFoldDB" id="A1AQB4"/>
<evidence type="ECO:0000259" key="5">
    <source>
        <dbReference type="PROSITE" id="PS50931"/>
    </source>
</evidence>
<dbReference type="KEGG" id="ppd:Ppro_1925"/>
<gene>
    <name evidence="6" type="ordered locus">Ppro_1925</name>
</gene>
<dbReference type="PANTHER" id="PTHR30419">
    <property type="entry name" value="HTH-TYPE TRANSCRIPTIONAL REGULATOR YBHD"/>
    <property type="match status" value="1"/>
</dbReference>
<evidence type="ECO:0000256" key="3">
    <source>
        <dbReference type="ARBA" id="ARBA00023125"/>
    </source>
</evidence>
<dbReference type="EMBL" id="CP000482">
    <property type="protein sequence ID" value="ABK99534.1"/>
    <property type="molecule type" value="Genomic_DNA"/>
</dbReference>
<dbReference type="GO" id="GO:0003700">
    <property type="term" value="F:DNA-binding transcription factor activity"/>
    <property type="evidence" value="ECO:0007669"/>
    <property type="project" value="InterPro"/>
</dbReference>
<dbReference type="OrthoDB" id="5317428at2"/>
<dbReference type="eggNOG" id="COG0583">
    <property type="taxonomic scope" value="Bacteria"/>
</dbReference>
<evidence type="ECO:0000256" key="4">
    <source>
        <dbReference type="ARBA" id="ARBA00023163"/>
    </source>
</evidence>
<dbReference type="SUPFAM" id="SSF53850">
    <property type="entry name" value="Periplasmic binding protein-like II"/>
    <property type="match status" value="1"/>
</dbReference>
<dbReference type="GO" id="GO:0003677">
    <property type="term" value="F:DNA binding"/>
    <property type="evidence" value="ECO:0007669"/>
    <property type="project" value="UniProtKB-KW"/>
</dbReference>
<dbReference type="Pfam" id="PF00126">
    <property type="entry name" value="HTH_1"/>
    <property type="match status" value="1"/>
</dbReference>
<evidence type="ECO:0000313" key="6">
    <source>
        <dbReference type="EMBL" id="ABK99534.1"/>
    </source>
</evidence>
<organism evidence="6 7">
    <name type="scientific">Pelobacter propionicus (strain DSM 2379 / NBRC 103807 / OttBd1)</name>
    <dbReference type="NCBI Taxonomy" id="338966"/>
    <lineage>
        <taxon>Bacteria</taxon>
        <taxon>Pseudomonadati</taxon>
        <taxon>Thermodesulfobacteriota</taxon>
        <taxon>Desulfuromonadia</taxon>
        <taxon>Desulfuromonadales</taxon>
        <taxon>Desulfuromonadaceae</taxon>
        <taxon>Pelobacter</taxon>
    </lineage>
</organism>
<dbReference type="InterPro" id="IPR036388">
    <property type="entry name" value="WH-like_DNA-bd_sf"/>
</dbReference>
<dbReference type="Gene3D" id="3.40.190.290">
    <property type="match status" value="1"/>
</dbReference>
<evidence type="ECO:0000256" key="2">
    <source>
        <dbReference type="ARBA" id="ARBA00023015"/>
    </source>
</evidence>
<evidence type="ECO:0000313" key="7">
    <source>
        <dbReference type="Proteomes" id="UP000006732"/>
    </source>
</evidence>
<dbReference type="InterPro" id="IPR036390">
    <property type="entry name" value="WH_DNA-bd_sf"/>
</dbReference>
<dbReference type="Pfam" id="PF03466">
    <property type="entry name" value="LysR_substrate"/>
    <property type="match status" value="1"/>
</dbReference>
<dbReference type="InterPro" id="IPR000847">
    <property type="entry name" value="LysR_HTH_N"/>
</dbReference>
<dbReference type="PANTHER" id="PTHR30419:SF2">
    <property type="entry name" value="LYSR FAMILY TRANSCRIPTIONAL REGULATOR"/>
    <property type="match status" value="1"/>
</dbReference>
<dbReference type="STRING" id="338966.Ppro_1925"/>
<dbReference type="Proteomes" id="UP000006732">
    <property type="component" value="Chromosome"/>
</dbReference>
<keyword evidence="7" id="KW-1185">Reference proteome</keyword>
<dbReference type="RefSeq" id="WP_011735802.1">
    <property type="nucleotide sequence ID" value="NC_008609.1"/>
</dbReference>
<dbReference type="Gene3D" id="1.10.10.10">
    <property type="entry name" value="Winged helix-like DNA-binding domain superfamily/Winged helix DNA-binding domain"/>
    <property type="match status" value="1"/>
</dbReference>
<evidence type="ECO:0000256" key="1">
    <source>
        <dbReference type="ARBA" id="ARBA00009437"/>
    </source>
</evidence>
<accession>A1AQB4</accession>
<sequence length="296" mass="33056">MTIDPLSLALFVAIVEEGAIAAAAEREHIAPSAVSKRIKELEQRFNTPLIRRTNRGVIPTDAGITLLHLSRGLLHDLNNIQLQLNEYSSGVRGHVRLSANISSINQFLPTELKSFSELHPDIQIHLEENVSENSMKAVITNVADLGIITMGSYRPNLEYYPYHHDQLIVVTPRQHPLDDRKRISFAETLDFDYVGLSAGSSLHSRILRAANELNRTPRLRIQVNGFDALCLMVEAGLGIGIVPEGAAKPYFKGLRLRSLILDEPWAKRELKLCVRCFDSLPIAAQLLLRHLRNASP</sequence>
<proteinExistence type="inferred from homology"/>
<dbReference type="PROSITE" id="PS50931">
    <property type="entry name" value="HTH_LYSR"/>
    <property type="match status" value="1"/>
</dbReference>
<dbReference type="InterPro" id="IPR005119">
    <property type="entry name" value="LysR_subst-bd"/>
</dbReference>
<keyword evidence="4" id="KW-0804">Transcription</keyword>
<dbReference type="SUPFAM" id="SSF46785">
    <property type="entry name" value="Winged helix' DNA-binding domain"/>
    <property type="match status" value="1"/>
</dbReference>
<comment type="similarity">
    <text evidence="1">Belongs to the LysR transcriptional regulatory family.</text>
</comment>
<name>A1AQB4_PELPD</name>
<dbReference type="HOGENOM" id="CLU_039613_6_0_7"/>
<protein>
    <submittedName>
        <fullName evidence="6">Transcriptional regulator, LysR family</fullName>
    </submittedName>
</protein>
<dbReference type="CDD" id="cd08421">
    <property type="entry name" value="PBP2_LTTR_like_1"/>
    <property type="match status" value="1"/>
</dbReference>